<reference evidence="4" key="1">
    <citation type="submission" date="2020-12" db="EMBL/GenBank/DDBJ databases">
        <title>Metabolic potential, ecology and presence of endohyphal bacteria is reflected in genomic diversity of Mucoromycotina.</title>
        <authorList>
            <person name="Muszewska A."/>
            <person name="Okrasinska A."/>
            <person name="Steczkiewicz K."/>
            <person name="Drgas O."/>
            <person name="Orlowska M."/>
            <person name="Perlinska-Lenart U."/>
            <person name="Aleksandrzak-Piekarczyk T."/>
            <person name="Szatraj K."/>
            <person name="Zielenkiewicz U."/>
            <person name="Pilsyk S."/>
            <person name="Malc E."/>
            <person name="Mieczkowski P."/>
            <person name="Kruszewska J.S."/>
            <person name="Biernat P."/>
            <person name="Pawlowska J."/>
        </authorList>
    </citation>
    <scope>NUCLEOTIDE SEQUENCE</scope>
    <source>
        <strain evidence="4">CBS 226.32</strain>
    </source>
</reference>
<feature type="region of interest" description="Disordered" evidence="2">
    <location>
        <begin position="667"/>
        <end position="757"/>
    </location>
</feature>
<evidence type="ECO:0000256" key="2">
    <source>
        <dbReference type="SAM" id="MobiDB-lite"/>
    </source>
</evidence>
<evidence type="ECO:0000256" key="1">
    <source>
        <dbReference type="PROSITE-ProRule" id="PRU00325"/>
    </source>
</evidence>
<feature type="compositionally biased region" description="Low complexity" evidence="2">
    <location>
        <begin position="667"/>
        <end position="686"/>
    </location>
</feature>
<dbReference type="EMBL" id="JAEPRC010000340">
    <property type="protein sequence ID" value="KAG2199757.1"/>
    <property type="molecule type" value="Genomic_DNA"/>
</dbReference>
<name>A0A8H7QVX7_9FUNG</name>
<evidence type="ECO:0000259" key="3">
    <source>
        <dbReference type="PROSITE" id="PS50966"/>
    </source>
</evidence>
<keyword evidence="1" id="KW-0479">Metal-binding</keyword>
<organism evidence="4 5">
    <name type="scientific">Mucor plumbeus</name>
    <dbReference type="NCBI Taxonomy" id="97098"/>
    <lineage>
        <taxon>Eukaryota</taxon>
        <taxon>Fungi</taxon>
        <taxon>Fungi incertae sedis</taxon>
        <taxon>Mucoromycota</taxon>
        <taxon>Mucoromycotina</taxon>
        <taxon>Mucoromycetes</taxon>
        <taxon>Mucorales</taxon>
        <taxon>Mucorineae</taxon>
        <taxon>Mucoraceae</taxon>
        <taxon>Mucor</taxon>
    </lineage>
</organism>
<feature type="compositionally biased region" description="Acidic residues" evidence="2">
    <location>
        <begin position="691"/>
        <end position="709"/>
    </location>
</feature>
<proteinExistence type="predicted"/>
<keyword evidence="5" id="KW-1185">Reference proteome</keyword>
<comment type="caution">
    <text evidence="4">The sequence shown here is derived from an EMBL/GenBank/DDBJ whole genome shotgun (WGS) entry which is preliminary data.</text>
</comment>
<dbReference type="PROSITE" id="PS50966">
    <property type="entry name" value="ZF_SWIM"/>
    <property type="match status" value="1"/>
</dbReference>
<dbReference type="GO" id="GO:0008270">
    <property type="term" value="F:zinc ion binding"/>
    <property type="evidence" value="ECO:0007669"/>
    <property type="project" value="UniProtKB-KW"/>
</dbReference>
<gene>
    <name evidence="4" type="ORF">INT46_007034</name>
</gene>
<dbReference type="InterPro" id="IPR007527">
    <property type="entry name" value="Znf_SWIM"/>
</dbReference>
<protein>
    <recommendedName>
        <fullName evidence="3">SWIM-type domain-containing protein</fullName>
    </recommendedName>
</protein>
<dbReference type="OrthoDB" id="2289883at2759"/>
<evidence type="ECO:0000313" key="5">
    <source>
        <dbReference type="Proteomes" id="UP000650833"/>
    </source>
</evidence>
<dbReference type="AlphaFoldDB" id="A0A8H7QVX7"/>
<feature type="region of interest" description="Disordered" evidence="2">
    <location>
        <begin position="564"/>
        <end position="588"/>
    </location>
</feature>
<sequence length="757" mass="86218">METQILHYDLLWLQSIPSISHIYYSKYLKETHLIHSPNKDQPIRAVARSIMKVMKQNQTKKIALYFEIPCSETRRAAIFNFILKHMPDITCFCLSVPCTPIQPNLLLGWSAALDNHKWKEHCSIMYNSNAFESFQPPTVKSGQSECNDFSQTFAISGSIFNKEALIVHFTNSLISFNADQGLTITENARNSIQGWIETCQHQFKTLIWIIDEKMLYGDVIYDFNPERRETLLQQYRDLVSETIQSFNSIIPVYCYILDYFHETTFNLLECIAQLQHRHNLCISKSILLTWSNEETKALEQQDFYNISRIYLQQQPLFNISKWKSIHQSFLDDKPKNDKLHYFSPDTLLLNIEFTDNLYRIPLLENKNNELPLTKSEEITRSVRHTVSAKNIEVFDNWVESGSKVDFEPIMDTVIVSSLPSTGGVQPFKSIEKPTKETSNEIALRTIVKCLTIEKINVFIGNPIYIERGIELKNQVTKFTVSMEDNENLQINGHIPIGSSNNFTTSTIFFTKENGIFALAKAKCTCPIGNWGNCKHCAAVLLYALDERSDLDEISNEANLSLSVKRSYDASEEDNTSSSNNSRKKANSSVESYDSVSTVAYDPSFISPIQASNSTDEEGLTQLPFNSNLSSISTPSLQSVRSVVVSSNERSSYSQISSSNDVKSIISLPSLPSSSSQSNSLSDNQQLKESLDQIDEAQDEEDEKEQEVEVYIEQTLQVNYSSPEEDVPQVDEKKSEKEDNELEDTQPIIDTYETLNDN</sequence>
<evidence type="ECO:0000313" key="4">
    <source>
        <dbReference type="EMBL" id="KAG2199757.1"/>
    </source>
</evidence>
<keyword evidence="1" id="KW-0862">Zinc</keyword>
<keyword evidence="1" id="KW-0863">Zinc-finger</keyword>
<dbReference type="Proteomes" id="UP000650833">
    <property type="component" value="Unassembled WGS sequence"/>
</dbReference>
<feature type="domain" description="SWIM-type" evidence="3">
    <location>
        <begin position="508"/>
        <end position="544"/>
    </location>
</feature>
<accession>A0A8H7QVX7</accession>